<proteinExistence type="predicted"/>
<dbReference type="InterPro" id="IPR011777">
    <property type="entry name" value="Geranylgeranyl_Rdtase_fam"/>
</dbReference>
<sequence length="388" mass="41287" precursor="true">MKMMKPYDVVVVGAGPAGTAAAASCAAAGLSTLVIEEHGTIGYPVQCAGLLSEAAFAECRVSERPVLNTVRGARIASDLGGSLLFDAGKTKAFVVDRGLLDREMAVAAADAGAEFMLKTGFTSISGDRVMTCGIHGEQSIGYRLLIGADGPRSMVTRSLGLPRAQTYLSGIQADLAVADPVDPRFVEIYPDASPEFFGWQIPLAPRRIRVGLCGTCGVREKFERFQARFPGSCLHLVTGTIPLGVIGKTYGKQALIVGDAAGFAKPTSGGGVYTGIRSARLAAETAIACIEEGRFDDAALSRYEKAWQDDFGKELAVGYKLITARQKMTSLEIDQILRAMNDPSIIESIVNFGDMDRPSALIRKLMLKPALWGAMKILLNSGIRQIFG</sequence>
<evidence type="ECO:0000313" key="3">
    <source>
        <dbReference type="Proteomes" id="UP000002457"/>
    </source>
</evidence>
<dbReference type="Gene3D" id="3.50.50.60">
    <property type="entry name" value="FAD/NAD(P)-binding domain"/>
    <property type="match status" value="1"/>
</dbReference>
<dbReference type="EMBL" id="CP001338">
    <property type="protein sequence ID" value="ACL16390.1"/>
    <property type="molecule type" value="Genomic_DNA"/>
</dbReference>
<evidence type="ECO:0000259" key="1">
    <source>
        <dbReference type="Pfam" id="PF01494"/>
    </source>
</evidence>
<keyword evidence="3" id="KW-1185">Reference proteome</keyword>
<dbReference type="AlphaFoldDB" id="B8GGY5"/>
<dbReference type="InterPro" id="IPR036188">
    <property type="entry name" value="FAD/NAD-bd_sf"/>
</dbReference>
<dbReference type="InterPro" id="IPR002938">
    <property type="entry name" value="FAD-bd"/>
</dbReference>
<feature type="domain" description="FAD-binding" evidence="1">
    <location>
        <begin position="7"/>
        <end position="205"/>
    </location>
</feature>
<dbReference type="PANTHER" id="PTHR42685:SF18">
    <property type="entry name" value="DIGERANYLGERANYLGLYCEROPHOSPHOLIPID REDUCTASE"/>
    <property type="match status" value="1"/>
</dbReference>
<accession>B8GGY5</accession>
<name>B8GGY5_METPE</name>
<dbReference type="eggNOG" id="arCOG00570">
    <property type="taxonomic scope" value="Archaea"/>
</dbReference>
<dbReference type="HOGENOM" id="CLU_024648_0_1_2"/>
<dbReference type="STRING" id="521011.Mpal_1042"/>
<dbReference type="PRINTS" id="PR00420">
    <property type="entry name" value="RNGMNOXGNASE"/>
</dbReference>
<organism evidence="2 3">
    <name type="scientific">Methanosphaerula palustris (strain ATCC BAA-1556 / DSM 19958 / E1-9c)</name>
    <dbReference type="NCBI Taxonomy" id="521011"/>
    <lineage>
        <taxon>Archaea</taxon>
        <taxon>Methanobacteriati</taxon>
        <taxon>Methanobacteriota</taxon>
        <taxon>Stenosarchaea group</taxon>
        <taxon>Methanomicrobia</taxon>
        <taxon>Methanomicrobiales</taxon>
        <taxon>Methanoregulaceae</taxon>
        <taxon>Methanosphaerula</taxon>
    </lineage>
</organism>
<dbReference type="GO" id="GO:0071949">
    <property type="term" value="F:FAD binding"/>
    <property type="evidence" value="ECO:0007669"/>
    <property type="project" value="InterPro"/>
</dbReference>
<dbReference type="Proteomes" id="UP000002457">
    <property type="component" value="Chromosome"/>
</dbReference>
<dbReference type="InterPro" id="IPR050407">
    <property type="entry name" value="Geranylgeranyl_reductase"/>
</dbReference>
<protein>
    <submittedName>
        <fullName evidence="2">Geranylgeranyl reductase</fullName>
    </submittedName>
</protein>
<dbReference type="GeneID" id="7271776"/>
<dbReference type="Pfam" id="PF01494">
    <property type="entry name" value="FAD_binding_3"/>
    <property type="match status" value="1"/>
</dbReference>
<reference evidence="2 3" key="1">
    <citation type="journal article" date="2015" name="Genome Announc.">
        <title>Complete Genome Sequence of Methanosphaerula palustris E1-9CT, a Hydrogenotrophic Methanogen Isolated from a Minerotrophic Fen Peatland.</title>
        <authorList>
            <person name="Cadillo-Quiroz H."/>
            <person name="Browne P."/>
            <person name="Kyrpides N."/>
            <person name="Woyke T."/>
            <person name="Goodwin L."/>
            <person name="Detter C."/>
            <person name="Yavitt J.B."/>
            <person name="Zinder S.H."/>
        </authorList>
    </citation>
    <scope>NUCLEOTIDE SEQUENCE [LARGE SCALE GENOMIC DNA]</scope>
    <source>
        <strain evidence="3">ATCC BAA-1556 / DSM 19958 / E1-9c</strain>
    </source>
</reference>
<dbReference type="NCBIfam" id="TIGR02032">
    <property type="entry name" value="GG-red-SF"/>
    <property type="match status" value="1"/>
</dbReference>
<gene>
    <name evidence="2" type="ordered locus">Mpal_1042</name>
</gene>
<dbReference type="PROSITE" id="PS51257">
    <property type="entry name" value="PROKAR_LIPOPROTEIN"/>
    <property type="match status" value="1"/>
</dbReference>
<dbReference type="KEGG" id="mpl:Mpal_1042"/>
<dbReference type="PANTHER" id="PTHR42685">
    <property type="entry name" value="GERANYLGERANYL DIPHOSPHATE REDUCTASE"/>
    <property type="match status" value="1"/>
</dbReference>
<dbReference type="GO" id="GO:0016628">
    <property type="term" value="F:oxidoreductase activity, acting on the CH-CH group of donors, NAD or NADP as acceptor"/>
    <property type="evidence" value="ECO:0007669"/>
    <property type="project" value="InterPro"/>
</dbReference>
<dbReference type="RefSeq" id="WP_012617709.1">
    <property type="nucleotide sequence ID" value="NC_011832.1"/>
</dbReference>
<dbReference type="SUPFAM" id="SSF51905">
    <property type="entry name" value="FAD/NAD(P)-binding domain"/>
    <property type="match status" value="1"/>
</dbReference>
<evidence type="ECO:0000313" key="2">
    <source>
        <dbReference type="EMBL" id="ACL16390.1"/>
    </source>
</evidence>